<proteinExistence type="predicted"/>
<evidence type="ECO:0000256" key="1">
    <source>
        <dbReference type="ARBA" id="ARBA00022857"/>
    </source>
</evidence>
<dbReference type="GO" id="GO:0070402">
    <property type="term" value="F:NADPH binding"/>
    <property type="evidence" value="ECO:0007669"/>
    <property type="project" value="TreeGrafter"/>
</dbReference>
<dbReference type="GO" id="GO:0005829">
    <property type="term" value="C:cytosol"/>
    <property type="evidence" value="ECO:0007669"/>
    <property type="project" value="TreeGrafter"/>
</dbReference>
<dbReference type="PANTHER" id="PTHR48106">
    <property type="entry name" value="QUINONE OXIDOREDUCTASE PIG3-RELATED"/>
    <property type="match status" value="1"/>
</dbReference>
<protein>
    <submittedName>
        <fullName evidence="4">Quinone oxidoreductase</fullName>
    </submittedName>
</protein>
<dbReference type="Gene3D" id="3.40.50.720">
    <property type="entry name" value="NAD(P)-binding Rossmann-like Domain"/>
    <property type="match status" value="1"/>
</dbReference>
<organism evidence="4 5">
    <name type="scientific">Burkholderia ubonensis</name>
    <dbReference type="NCBI Taxonomy" id="101571"/>
    <lineage>
        <taxon>Bacteria</taxon>
        <taxon>Pseudomonadati</taxon>
        <taxon>Pseudomonadota</taxon>
        <taxon>Betaproteobacteria</taxon>
        <taxon>Burkholderiales</taxon>
        <taxon>Burkholderiaceae</taxon>
        <taxon>Burkholderia</taxon>
        <taxon>Burkholderia cepacia complex</taxon>
    </lineage>
</organism>
<dbReference type="PROSITE" id="PS01162">
    <property type="entry name" value="QOR_ZETA_CRYSTAL"/>
    <property type="match status" value="1"/>
</dbReference>
<name>A0AB74DDQ4_9BURK</name>
<dbReference type="EMBL" id="QTNY01000005">
    <property type="protein sequence ID" value="RQP80418.1"/>
    <property type="molecule type" value="Genomic_DNA"/>
</dbReference>
<dbReference type="SUPFAM" id="SSF51735">
    <property type="entry name" value="NAD(P)-binding Rossmann-fold domains"/>
    <property type="match status" value="1"/>
</dbReference>
<evidence type="ECO:0000313" key="4">
    <source>
        <dbReference type="EMBL" id="RQP80418.1"/>
    </source>
</evidence>
<evidence type="ECO:0000313" key="5">
    <source>
        <dbReference type="Proteomes" id="UP000273734"/>
    </source>
</evidence>
<dbReference type="GO" id="GO:0008270">
    <property type="term" value="F:zinc ion binding"/>
    <property type="evidence" value="ECO:0007669"/>
    <property type="project" value="InterPro"/>
</dbReference>
<dbReference type="InterPro" id="IPR036291">
    <property type="entry name" value="NAD(P)-bd_dom_sf"/>
</dbReference>
<dbReference type="InterPro" id="IPR011032">
    <property type="entry name" value="GroES-like_sf"/>
</dbReference>
<dbReference type="SUPFAM" id="SSF50129">
    <property type="entry name" value="GroES-like"/>
    <property type="match status" value="1"/>
</dbReference>
<dbReference type="Gene3D" id="3.90.180.10">
    <property type="entry name" value="Medium-chain alcohol dehydrogenases, catalytic domain"/>
    <property type="match status" value="1"/>
</dbReference>
<dbReference type="Proteomes" id="UP000273734">
    <property type="component" value="Unassembled WGS sequence"/>
</dbReference>
<evidence type="ECO:0000256" key="2">
    <source>
        <dbReference type="ARBA" id="ARBA00023002"/>
    </source>
</evidence>
<dbReference type="InterPro" id="IPR002364">
    <property type="entry name" value="Quin_OxRdtase/zeta-crystal_CS"/>
</dbReference>
<feature type="domain" description="Enoyl reductase (ER)" evidence="3">
    <location>
        <begin position="33"/>
        <end position="347"/>
    </location>
</feature>
<dbReference type="InterPro" id="IPR020843">
    <property type="entry name" value="ER"/>
</dbReference>
<keyword evidence="2" id="KW-0560">Oxidoreductase</keyword>
<dbReference type="Pfam" id="PF08240">
    <property type="entry name" value="ADH_N"/>
    <property type="match status" value="1"/>
</dbReference>
<comment type="caution">
    <text evidence="4">The sequence shown here is derived from an EMBL/GenBank/DDBJ whole genome shotgun (WGS) entry which is preliminary data.</text>
</comment>
<reference evidence="4 5" key="1">
    <citation type="submission" date="2018-08" db="EMBL/GenBank/DDBJ databases">
        <title>Comparative analysis of Burkholderia isolates from Puerto Rico.</title>
        <authorList>
            <person name="Hall C."/>
            <person name="Sahl J."/>
            <person name="Wagner D."/>
        </authorList>
    </citation>
    <scope>NUCLEOTIDE SEQUENCE [LARGE SCALE GENOMIC DNA]</scope>
    <source>
        <strain evidence="4 5">Bp8964</strain>
    </source>
</reference>
<accession>A0AB74DDQ4</accession>
<dbReference type="CDD" id="cd05286">
    <property type="entry name" value="QOR2"/>
    <property type="match status" value="1"/>
</dbReference>
<dbReference type="InterPro" id="IPR013149">
    <property type="entry name" value="ADH-like_C"/>
</dbReference>
<dbReference type="InterPro" id="IPR047618">
    <property type="entry name" value="QOR-like"/>
</dbReference>
<dbReference type="AlphaFoldDB" id="A0AB74DDQ4"/>
<dbReference type="GO" id="GO:0035925">
    <property type="term" value="F:mRNA 3'-UTR AU-rich region binding"/>
    <property type="evidence" value="ECO:0007669"/>
    <property type="project" value="TreeGrafter"/>
</dbReference>
<evidence type="ECO:0000259" key="3">
    <source>
        <dbReference type="SMART" id="SM00829"/>
    </source>
</evidence>
<dbReference type="PANTHER" id="PTHR48106:SF13">
    <property type="entry name" value="QUINONE OXIDOREDUCTASE-RELATED"/>
    <property type="match status" value="1"/>
</dbReference>
<dbReference type="GO" id="GO:0003960">
    <property type="term" value="F:quinone reductase (NADPH) activity"/>
    <property type="evidence" value="ECO:0007669"/>
    <property type="project" value="InterPro"/>
</dbReference>
<dbReference type="InterPro" id="IPR013154">
    <property type="entry name" value="ADH-like_N"/>
</dbReference>
<dbReference type="Pfam" id="PF00107">
    <property type="entry name" value="ADH_zinc_N"/>
    <property type="match status" value="1"/>
</dbReference>
<gene>
    <name evidence="4" type="ORF">DF015_09205</name>
</gene>
<keyword evidence="1" id="KW-0521">NADP</keyword>
<dbReference type="SMART" id="SM00829">
    <property type="entry name" value="PKS_ER"/>
    <property type="match status" value="1"/>
</dbReference>
<sequence length="349" mass="35217">MHDGIIVSLHSIARNTMNVNVITACQIGIDRHGDAGVLRRVEAPVAPPGAGEVRIRQTAVGVNFVDIYFRSGAHPLPALPGVLGVEAAGVIDAVGPGVTGLEPGQRVAYAGLPTGSYATARTLPAARVLPIPDGVSDDAAAAGLLKGITAYMLLYKVRTVGAGDSVLVHAAAGGVGLLVTQWASALGARVIGTVGSAAKAALVLARGAEAVVAYRDDDFVAAARAFGGGAGVDYAIDGIGGDVLTRTLGAVRPFGMVASIGQVAAVGARQTIDLDELGPARSIALARPSVLGFIARDVDGYREAARVTLARLAGGMRVEIGARLPLGQAADAHRMLEARATTGAVVLVP</sequence>